<feature type="transmembrane region" description="Helical" evidence="6">
    <location>
        <begin position="379"/>
        <end position="402"/>
    </location>
</feature>
<keyword evidence="5 6" id="KW-0472">Membrane</keyword>
<feature type="domain" description="ABC3 transporter permease C-terminal" evidence="7">
    <location>
        <begin position="686"/>
        <end position="797"/>
    </location>
</feature>
<dbReference type="PANTHER" id="PTHR30572">
    <property type="entry name" value="MEMBRANE COMPONENT OF TRANSPORTER-RELATED"/>
    <property type="match status" value="1"/>
</dbReference>
<dbReference type="InterPro" id="IPR050250">
    <property type="entry name" value="Macrolide_Exporter_MacB"/>
</dbReference>
<dbReference type="InterPro" id="IPR025857">
    <property type="entry name" value="MacB_PCD"/>
</dbReference>
<keyword evidence="3 6" id="KW-0812">Transmembrane</keyword>
<evidence type="ECO:0000256" key="2">
    <source>
        <dbReference type="ARBA" id="ARBA00022475"/>
    </source>
</evidence>
<evidence type="ECO:0000256" key="3">
    <source>
        <dbReference type="ARBA" id="ARBA00022692"/>
    </source>
</evidence>
<evidence type="ECO:0000313" key="10">
    <source>
        <dbReference type="Proteomes" id="UP001499988"/>
    </source>
</evidence>
<comment type="subcellular location">
    <subcellularLocation>
        <location evidence="1">Cell membrane</location>
        <topology evidence="1">Multi-pass membrane protein</topology>
    </subcellularLocation>
</comment>
<feature type="transmembrane region" description="Helical" evidence="6">
    <location>
        <begin position="337"/>
        <end position="359"/>
    </location>
</feature>
<dbReference type="Pfam" id="PF02687">
    <property type="entry name" value="FtsX"/>
    <property type="match status" value="2"/>
</dbReference>
<keyword evidence="10" id="KW-1185">Reference proteome</keyword>
<proteinExistence type="predicted"/>
<comment type="caution">
    <text evidence="9">The sequence shown here is derived from an EMBL/GenBank/DDBJ whole genome shotgun (WGS) entry which is preliminary data.</text>
</comment>
<evidence type="ECO:0000256" key="6">
    <source>
        <dbReference type="SAM" id="Phobius"/>
    </source>
</evidence>
<dbReference type="Pfam" id="PF12704">
    <property type="entry name" value="MacB_PCD"/>
    <property type="match status" value="1"/>
</dbReference>
<dbReference type="PANTHER" id="PTHR30572:SF18">
    <property type="entry name" value="ABC-TYPE MACROLIDE FAMILY EXPORT SYSTEM PERMEASE COMPONENT 2"/>
    <property type="match status" value="1"/>
</dbReference>
<feature type="transmembrane region" description="Helical" evidence="6">
    <location>
        <begin position="427"/>
        <end position="448"/>
    </location>
</feature>
<accession>A0ABP9FET6</accession>
<evidence type="ECO:0000256" key="1">
    <source>
        <dbReference type="ARBA" id="ARBA00004651"/>
    </source>
</evidence>
<dbReference type="RefSeq" id="WP_345337017.1">
    <property type="nucleotide sequence ID" value="NZ_BAABJZ010000102.1"/>
</dbReference>
<reference evidence="10" key="1">
    <citation type="journal article" date="2019" name="Int. J. Syst. Evol. Microbiol.">
        <title>The Global Catalogue of Microorganisms (GCM) 10K type strain sequencing project: providing services to taxonomists for standard genome sequencing and annotation.</title>
        <authorList>
            <consortium name="The Broad Institute Genomics Platform"/>
            <consortium name="The Broad Institute Genome Sequencing Center for Infectious Disease"/>
            <person name="Wu L."/>
            <person name="Ma J."/>
        </authorList>
    </citation>
    <scope>NUCLEOTIDE SEQUENCE [LARGE SCALE GENOMIC DNA]</scope>
    <source>
        <strain evidence="10">JCM 18401</strain>
    </source>
</reference>
<feature type="domain" description="ABC3 transporter permease C-terminal" evidence="7">
    <location>
        <begin position="293"/>
        <end position="406"/>
    </location>
</feature>
<feature type="transmembrane region" description="Helical" evidence="6">
    <location>
        <begin position="32"/>
        <end position="54"/>
    </location>
</feature>
<feature type="transmembrane region" description="Helical" evidence="6">
    <location>
        <begin position="286"/>
        <end position="306"/>
    </location>
</feature>
<dbReference type="EMBL" id="BAABJZ010000102">
    <property type="protein sequence ID" value="GAA4900115.1"/>
    <property type="molecule type" value="Genomic_DNA"/>
</dbReference>
<feature type="transmembrane region" description="Helical" evidence="6">
    <location>
        <begin position="727"/>
        <end position="750"/>
    </location>
</feature>
<evidence type="ECO:0000256" key="4">
    <source>
        <dbReference type="ARBA" id="ARBA00022989"/>
    </source>
</evidence>
<feature type="transmembrane region" description="Helical" evidence="6">
    <location>
        <begin position="770"/>
        <end position="792"/>
    </location>
</feature>
<gene>
    <name evidence="9" type="ORF">GCM10023333_37460</name>
</gene>
<dbReference type="InterPro" id="IPR003838">
    <property type="entry name" value="ABC3_permease_C"/>
</dbReference>
<name>A0ABP9FET6_9GAMM</name>
<evidence type="ECO:0000256" key="5">
    <source>
        <dbReference type="ARBA" id="ARBA00023136"/>
    </source>
</evidence>
<evidence type="ECO:0000313" key="9">
    <source>
        <dbReference type="EMBL" id="GAA4900115.1"/>
    </source>
</evidence>
<feature type="transmembrane region" description="Helical" evidence="6">
    <location>
        <begin position="683"/>
        <end position="706"/>
    </location>
</feature>
<protein>
    <submittedName>
        <fullName evidence="9">ABC transporter permease</fullName>
    </submittedName>
</protein>
<feature type="domain" description="MacB-like periplasmic core" evidence="8">
    <location>
        <begin position="31"/>
        <end position="240"/>
    </location>
</feature>
<organism evidence="9 10">
    <name type="scientific">Ferrimonas pelagia</name>
    <dbReference type="NCBI Taxonomy" id="1177826"/>
    <lineage>
        <taxon>Bacteria</taxon>
        <taxon>Pseudomonadati</taxon>
        <taxon>Pseudomonadota</taxon>
        <taxon>Gammaproteobacteria</taxon>
        <taxon>Alteromonadales</taxon>
        <taxon>Ferrimonadaceae</taxon>
        <taxon>Ferrimonas</taxon>
    </lineage>
</organism>
<evidence type="ECO:0000259" key="8">
    <source>
        <dbReference type="Pfam" id="PF12704"/>
    </source>
</evidence>
<keyword evidence="2" id="KW-1003">Cell membrane</keyword>
<evidence type="ECO:0000259" key="7">
    <source>
        <dbReference type="Pfam" id="PF02687"/>
    </source>
</evidence>
<keyword evidence="4 6" id="KW-1133">Transmembrane helix</keyword>
<sequence>MPNASLSARFAMLGNYLRTAVRALWKQKLHTGLNLMGLSVGLAATLLIVLWVRFELSYDQMHPNADSSYRLSSTITEYGISLAIAPPGLMGHFTDWPEIDQATYLYKTMAPINLFLLDEQPLQLEHFYGADVHLTDLFALSPIAGDLHRVLTEPNLLALSQQQALRLFGRTDVIGETLDWRIGQPMTVTAVFADLPANTHLAIEAITYKETLRAPYGDQLETLKTNLGYLYVRPNAETDFKHLTSKMLDLFTERKYNIQFELQPLTHIHLNSNRMHEMKANGSAQAVFLASGLALFILLIASFNFINLSTARAGLRAKEVGIRKALGVNRSQLIGQFLLETLLLTALASLLACIWLELAQPQFNQMMNSTLTIHYFSELGVILLGQFLLVGLLAGAYPAFYLSAFQPARVLSGDLNRGFGAARLRKLLIGLQGAVSIGLLITSCGFFSQLQLMQNQPLGYAKDGRLLVKQLSREVLRQQDEIHRTMEGLDSVNSATILNSAPTETYNSRPTIQTQGLELEGIGMKMGTANLAETLGLTLLAGRDFSHEFRADRFNFQTKTCGVIISREASQLAGFAEPRDAVGQTWQWQGMNDTIKGTIVGVVEQFKIGPAQVDSGPMFFTHSQSNSPRAELLLHLNESFSMADLDEIQTRLQQLMPIHPIELSFLDAEFQALFDAQRREQNLLFSFTMLAIGLTCIGLFGLAAFSCERRSKEIAMRKVLGGSYARIITLINKEFVALVALGSLLAWPLAHWGLSRWLEHFIHRVDLAWWWFPAATAVVLAITVATVSALALNTARQRPALTLRDE</sequence>
<dbReference type="Proteomes" id="UP001499988">
    <property type="component" value="Unassembled WGS sequence"/>
</dbReference>